<evidence type="ECO:0000256" key="1">
    <source>
        <dbReference type="SAM" id="Phobius"/>
    </source>
</evidence>
<feature type="transmembrane region" description="Helical" evidence="1">
    <location>
        <begin position="136"/>
        <end position="157"/>
    </location>
</feature>
<feature type="transmembrane region" description="Helical" evidence="1">
    <location>
        <begin position="59"/>
        <end position="86"/>
    </location>
</feature>
<evidence type="ECO:0000313" key="3">
    <source>
        <dbReference type="EMBL" id="PVM77620.1"/>
    </source>
</evidence>
<feature type="transmembrane region" description="Helical" evidence="1">
    <location>
        <begin position="29"/>
        <end position="53"/>
    </location>
</feature>
<gene>
    <name evidence="3" type="ORF">DDF65_17005</name>
</gene>
<feature type="transmembrane region" description="Helical" evidence="1">
    <location>
        <begin position="213"/>
        <end position="242"/>
    </location>
</feature>
<evidence type="ECO:0000313" key="4">
    <source>
        <dbReference type="Proteomes" id="UP000244913"/>
    </source>
</evidence>
<accession>A0A2T9J7V9</accession>
<keyword evidence="1" id="KW-0812">Transmembrane</keyword>
<protein>
    <recommendedName>
        <fullName evidence="2">Glycerophosphoryl diester phosphodiesterase membrane domain-containing protein</fullName>
    </recommendedName>
</protein>
<evidence type="ECO:0000259" key="2">
    <source>
        <dbReference type="Pfam" id="PF10110"/>
    </source>
</evidence>
<keyword evidence="1" id="KW-0472">Membrane</keyword>
<keyword evidence="1" id="KW-1133">Transmembrane helix</keyword>
<dbReference type="Pfam" id="PF10110">
    <property type="entry name" value="GPDPase_memb"/>
    <property type="match status" value="1"/>
</dbReference>
<dbReference type="EMBL" id="QDKP01000049">
    <property type="protein sequence ID" value="PVM77620.1"/>
    <property type="molecule type" value="Genomic_DNA"/>
</dbReference>
<dbReference type="Proteomes" id="UP000244913">
    <property type="component" value="Unassembled WGS sequence"/>
</dbReference>
<name>A0A2T9J7V9_9CAUL</name>
<feature type="transmembrane region" description="Helical" evidence="1">
    <location>
        <begin position="106"/>
        <end position="130"/>
    </location>
</feature>
<dbReference type="RefSeq" id="WP_116568826.1">
    <property type="nucleotide sequence ID" value="NZ_QDKP01000049.1"/>
</dbReference>
<proteinExistence type="predicted"/>
<feature type="domain" description="Glycerophosphoryl diester phosphodiesterase membrane" evidence="2">
    <location>
        <begin position="119"/>
        <end position="236"/>
    </location>
</feature>
<sequence>MSTQEPVGEAFDFGRVIQRTFQVIGANGVLFAVGALALVSLPLLVGTLIGLQWAGNPIFGLWIAVGSLLSALGSVVLQGTVVRAAVGGMNGAPVAPREAVSTGVRFLLPLIGLAIVSALGIWLGLILLIVPGVIASLMWSVAAPVLVVEKLGVFGSLKRSRDLTRGRRWAILGLFVLYMIVSFILGVVIQAVGLPLGVSSSGLFGLNDATMSVGLIVFVFASSLVNGLQGVIVAAGVASLYYELRTSKEGAAPEDTASVFD</sequence>
<reference evidence="3 4" key="1">
    <citation type="submission" date="2018-04" db="EMBL/GenBank/DDBJ databases">
        <title>The genome sequence of Caulobacter sp. 736.</title>
        <authorList>
            <person name="Gao J."/>
            <person name="Sun J."/>
        </authorList>
    </citation>
    <scope>NUCLEOTIDE SEQUENCE [LARGE SCALE GENOMIC DNA]</scope>
    <source>
        <strain evidence="3 4">736</strain>
    </source>
</reference>
<keyword evidence="4" id="KW-1185">Reference proteome</keyword>
<dbReference type="InterPro" id="IPR018476">
    <property type="entry name" value="GlyceroP-diester-Pdiesterase_M"/>
</dbReference>
<feature type="transmembrane region" description="Helical" evidence="1">
    <location>
        <begin position="169"/>
        <end position="193"/>
    </location>
</feature>
<organism evidence="3 4">
    <name type="scientific">Caulobacter radicis</name>
    <dbReference type="NCBI Taxonomy" id="2172650"/>
    <lineage>
        <taxon>Bacteria</taxon>
        <taxon>Pseudomonadati</taxon>
        <taxon>Pseudomonadota</taxon>
        <taxon>Alphaproteobacteria</taxon>
        <taxon>Caulobacterales</taxon>
        <taxon>Caulobacteraceae</taxon>
        <taxon>Caulobacter</taxon>
    </lineage>
</organism>
<comment type="caution">
    <text evidence="3">The sequence shown here is derived from an EMBL/GenBank/DDBJ whole genome shotgun (WGS) entry which is preliminary data.</text>
</comment>
<dbReference type="AlphaFoldDB" id="A0A2T9J7V9"/>